<gene>
    <name evidence="2" type="ORF">PCIT_b0711</name>
</gene>
<reference evidence="2" key="2">
    <citation type="submission" date="2015-03" db="EMBL/GenBank/DDBJ databases">
        <title>Genome sequence of Pseudoalteromonas citrea.</title>
        <authorList>
            <person name="Xie B.-B."/>
            <person name="Rong J.-C."/>
            <person name="Qin Q.-L."/>
            <person name="Zhang Y.-Z."/>
        </authorList>
    </citation>
    <scope>NUCLEOTIDE SEQUENCE</scope>
    <source>
        <strain evidence="2">DSM 8771</strain>
    </source>
</reference>
<accession>A0AAD4AEV2</accession>
<dbReference type="Proteomes" id="UP000016487">
    <property type="component" value="Unassembled WGS sequence"/>
</dbReference>
<evidence type="ECO:0000313" key="3">
    <source>
        <dbReference type="Proteomes" id="UP000016487"/>
    </source>
</evidence>
<proteinExistence type="predicted"/>
<dbReference type="Gene3D" id="1.25.40.10">
    <property type="entry name" value="Tetratricopeptide repeat domain"/>
    <property type="match status" value="1"/>
</dbReference>
<dbReference type="InterPro" id="IPR011990">
    <property type="entry name" value="TPR-like_helical_dom_sf"/>
</dbReference>
<comment type="caution">
    <text evidence="2">The sequence shown here is derived from an EMBL/GenBank/DDBJ whole genome shotgun (WGS) entry which is preliminary data.</text>
</comment>
<dbReference type="SUPFAM" id="SSF48452">
    <property type="entry name" value="TPR-like"/>
    <property type="match status" value="1"/>
</dbReference>
<keyword evidence="1" id="KW-0175">Coiled coil</keyword>
<dbReference type="EMBL" id="AHBZ03000027">
    <property type="protein sequence ID" value="KAF7764667.1"/>
    <property type="molecule type" value="Genomic_DNA"/>
</dbReference>
<dbReference type="AlphaFoldDB" id="A0AAD4AEV2"/>
<organism evidence="2 3">
    <name type="scientific">Pseudoalteromonas citrea</name>
    <dbReference type="NCBI Taxonomy" id="43655"/>
    <lineage>
        <taxon>Bacteria</taxon>
        <taxon>Pseudomonadati</taxon>
        <taxon>Pseudomonadota</taxon>
        <taxon>Gammaproteobacteria</taxon>
        <taxon>Alteromonadales</taxon>
        <taxon>Pseudoalteromonadaceae</taxon>
        <taxon>Pseudoalteromonas</taxon>
    </lineage>
</organism>
<evidence type="ECO:0000256" key="1">
    <source>
        <dbReference type="SAM" id="Coils"/>
    </source>
</evidence>
<evidence type="ECO:0000313" key="2">
    <source>
        <dbReference type="EMBL" id="KAF7764667.1"/>
    </source>
</evidence>
<sequence>MFASLCVYAKANDVERILDEAEDYLIVKPSRSLTLLNNISDLSSNTDNIIMRWHILALRASVSTNQLGNMEHSIKQLLIYKHSRYFKDNLVTIYSAIGIWLRRSGYPHYANISLHCALTFAKNPRHRLALLNSKALVARDLKQYKHAQSLYAQATLIASKHNNRIKLATIDNNLGAIALDKKQYNLAEKYFKSALTGHQNEDNRSGHITAGLNLLFLYSLQNKTFDYHRLYDPISSLTNAFPSSAKRALLFWIHTTYNAKGGIVTDNRLHKRLKNEFDQLESRRVKQLVKVYLADQLNVAVSLPTKSKPRTINLNNIKSMPFCNWKNAKP</sequence>
<name>A0AAD4AEV2_9GAMM</name>
<evidence type="ECO:0008006" key="4">
    <source>
        <dbReference type="Google" id="ProtNLM"/>
    </source>
</evidence>
<feature type="coiled-coil region" evidence="1">
    <location>
        <begin position="263"/>
        <end position="290"/>
    </location>
</feature>
<reference evidence="2" key="1">
    <citation type="journal article" date="2012" name="J. Bacteriol.">
        <title>Genome sequences of type strains of seven species of the marine bacterium Pseudoalteromonas.</title>
        <authorList>
            <person name="Xie B.B."/>
            <person name="Shu Y.L."/>
            <person name="Qin Q.L."/>
            <person name="Rong J.C."/>
            <person name="Zhang X.Y."/>
            <person name="Chen X.L."/>
            <person name="Shi M."/>
            <person name="He H.L."/>
            <person name="Zhou B.C."/>
            <person name="Zhang Y.Z."/>
        </authorList>
    </citation>
    <scope>NUCLEOTIDE SEQUENCE</scope>
    <source>
        <strain evidence="2">DSM 8771</strain>
    </source>
</reference>
<protein>
    <recommendedName>
        <fullName evidence="4">Tetratricopeptide repeat-containing protein</fullName>
    </recommendedName>
</protein>